<dbReference type="InterPro" id="IPR010998">
    <property type="entry name" value="Integrase_recombinase_N"/>
</dbReference>
<keyword evidence="10" id="KW-1185">Reference proteome</keyword>
<proteinExistence type="inferred from homology"/>
<evidence type="ECO:0000256" key="5">
    <source>
        <dbReference type="PROSITE-ProRule" id="PRU01248"/>
    </source>
</evidence>
<dbReference type="AlphaFoldDB" id="A0A940YSB2"/>
<evidence type="ECO:0000256" key="6">
    <source>
        <dbReference type="SAM" id="MobiDB-lite"/>
    </source>
</evidence>
<protein>
    <submittedName>
        <fullName evidence="9">Tyrosine-type recombinase/integrase</fullName>
    </submittedName>
</protein>
<evidence type="ECO:0000313" key="10">
    <source>
        <dbReference type="Proteomes" id="UP000678374"/>
    </source>
</evidence>
<evidence type="ECO:0000256" key="1">
    <source>
        <dbReference type="ARBA" id="ARBA00008857"/>
    </source>
</evidence>
<evidence type="ECO:0000256" key="4">
    <source>
        <dbReference type="ARBA" id="ARBA00023172"/>
    </source>
</evidence>
<organism evidence="9 10">
    <name type="scientific">Ideonella aquatica</name>
    <dbReference type="NCBI Taxonomy" id="2824119"/>
    <lineage>
        <taxon>Bacteria</taxon>
        <taxon>Pseudomonadati</taxon>
        <taxon>Pseudomonadota</taxon>
        <taxon>Betaproteobacteria</taxon>
        <taxon>Burkholderiales</taxon>
        <taxon>Sphaerotilaceae</taxon>
        <taxon>Ideonella</taxon>
    </lineage>
</organism>
<dbReference type="EMBL" id="JAGQDE010000021">
    <property type="protein sequence ID" value="MBQ0961013.1"/>
    <property type="molecule type" value="Genomic_DNA"/>
</dbReference>
<reference evidence="9" key="1">
    <citation type="submission" date="2021-04" db="EMBL/GenBank/DDBJ databases">
        <title>The genome sequence of Ideonella sp. 4Y11.</title>
        <authorList>
            <person name="Liu Y."/>
        </authorList>
    </citation>
    <scope>NUCLEOTIDE SEQUENCE</scope>
    <source>
        <strain evidence="9">4Y11</strain>
    </source>
</reference>
<gene>
    <name evidence="9" type="ORF">KAK06_18805</name>
</gene>
<name>A0A940YSB2_9BURK</name>
<dbReference type="PROSITE" id="PS51898">
    <property type="entry name" value="TYR_RECOMBINASE"/>
    <property type="match status" value="1"/>
</dbReference>
<evidence type="ECO:0000313" key="9">
    <source>
        <dbReference type="EMBL" id="MBQ0961013.1"/>
    </source>
</evidence>
<feature type="domain" description="Core-binding (CB)" evidence="8">
    <location>
        <begin position="141"/>
        <end position="221"/>
    </location>
</feature>
<keyword evidence="2" id="KW-0229">DNA integration</keyword>
<dbReference type="GO" id="GO:0006310">
    <property type="term" value="P:DNA recombination"/>
    <property type="evidence" value="ECO:0007669"/>
    <property type="project" value="UniProtKB-KW"/>
</dbReference>
<comment type="caution">
    <text evidence="9">The sequence shown here is derived from an EMBL/GenBank/DDBJ whole genome shotgun (WGS) entry which is preliminary data.</text>
</comment>
<evidence type="ECO:0000259" key="7">
    <source>
        <dbReference type="PROSITE" id="PS51898"/>
    </source>
</evidence>
<dbReference type="GO" id="GO:0003677">
    <property type="term" value="F:DNA binding"/>
    <property type="evidence" value="ECO:0007669"/>
    <property type="project" value="UniProtKB-UniRule"/>
</dbReference>
<dbReference type="InterPro" id="IPR050808">
    <property type="entry name" value="Phage_Integrase"/>
</dbReference>
<dbReference type="Gene3D" id="1.10.150.130">
    <property type="match status" value="1"/>
</dbReference>
<dbReference type="InterPro" id="IPR002104">
    <property type="entry name" value="Integrase_catalytic"/>
</dbReference>
<accession>A0A940YSB2</accession>
<dbReference type="Pfam" id="PF13356">
    <property type="entry name" value="Arm-DNA-bind_3"/>
    <property type="match status" value="1"/>
</dbReference>
<keyword evidence="4" id="KW-0233">DNA recombination</keyword>
<keyword evidence="3 5" id="KW-0238">DNA-binding</keyword>
<dbReference type="PANTHER" id="PTHR30629:SF2">
    <property type="entry name" value="PROPHAGE INTEGRASE INTS-RELATED"/>
    <property type="match status" value="1"/>
</dbReference>
<dbReference type="InterPro" id="IPR038488">
    <property type="entry name" value="Integrase_DNA-bd_sf"/>
</dbReference>
<evidence type="ECO:0000256" key="3">
    <source>
        <dbReference type="ARBA" id="ARBA00023125"/>
    </source>
</evidence>
<dbReference type="PANTHER" id="PTHR30629">
    <property type="entry name" value="PROPHAGE INTEGRASE"/>
    <property type="match status" value="1"/>
</dbReference>
<dbReference type="InterPro" id="IPR025166">
    <property type="entry name" value="Integrase_DNA_bind_dom"/>
</dbReference>
<dbReference type="SUPFAM" id="SSF56349">
    <property type="entry name" value="DNA breaking-rejoining enzymes"/>
    <property type="match status" value="1"/>
</dbReference>
<feature type="domain" description="Tyr recombinase" evidence="7">
    <location>
        <begin position="242"/>
        <end position="416"/>
    </location>
</feature>
<evidence type="ECO:0000259" key="8">
    <source>
        <dbReference type="PROSITE" id="PS51900"/>
    </source>
</evidence>
<sequence>MTKSPKKTPTARAAAIATGGLPPKNARRGQQAMQRGKSKTHFHFNEDAMALLKGPAPGSSQKSVEYTDEGCPGLKAEVGRSGQGTYLFRYTAPNGRKRGMRIGTVGAMTLAEARQIALAARASLDRNVDPQDERDRLKEMPTLDEWVRREYLPWAQMNKRSWQDDKSRYENHLARRWGGMRLCDISSRDVERLKADTFKGRSAATANRLLTLVSAIFREAINHDVVKINPVAKVKLFKEKSDGQRYMTADEVGRLMAALDADENPVAADALKLLLLTACRREEILQLEWSAVDLVQGVAKIERTKNGHVHWVQLSDAAIELLKRQPSKGKSIYVFPGRDGVDKPINNVRKTLERAQKAAGITEHVHVHTLRHTAASLAVQNGVSLYVVQSMLAHKTARMVQRYAHLNDTTVRSGTQALADAVTRAMKVTAHTPAAGT</sequence>
<dbReference type="Proteomes" id="UP000678374">
    <property type="component" value="Unassembled WGS sequence"/>
</dbReference>
<dbReference type="CDD" id="cd00796">
    <property type="entry name" value="INT_Rci_Hp1_C"/>
    <property type="match status" value="1"/>
</dbReference>
<dbReference type="Gene3D" id="1.10.443.10">
    <property type="entry name" value="Intergrase catalytic core"/>
    <property type="match status" value="1"/>
</dbReference>
<comment type="similarity">
    <text evidence="1">Belongs to the 'phage' integrase family.</text>
</comment>
<dbReference type="GO" id="GO:0015074">
    <property type="term" value="P:DNA integration"/>
    <property type="evidence" value="ECO:0007669"/>
    <property type="project" value="UniProtKB-KW"/>
</dbReference>
<dbReference type="RefSeq" id="WP_210803689.1">
    <property type="nucleotide sequence ID" value="NZ_JAGQDE010000021.1"/>
</dbReference>
<dbReference type="InterPro" id="IPR011010">
    <property type="entry name" value="DNA_brk_join_enz"/>
</dbReference>
<feature type="region of interest" description="Disordered" evidence="6">
    <location>
        <begin position="1"/>
        <end position="38"/>
    </location>
</feature>
<dbReference type="Gene3D" id="3.30.160.390">
    <property type="entry name" value="Integrase, DNA-binding domain"/>
    <property type="match status" value="1"/>
</dbReference>
<dbReference type="PROSITE" id="PS51900">
    <property type="entry name" value="CB"/>
    <property type="match status" value="1"/>
</dbReference>
<evidence type="ECO:0000256" key="2">
    <source>
        <dbReference type="ARBA" id="ARBA00022908"/>
    </source>
</evidence>
<dbReference type="Pfam" id="PF00589">
    <property type="entry name" value="Phage_integrase"/>
    <property type="match status" value="1"/>
</dbReference>
<dbReference type="InterPro" id="IPR013762">
    <property type="entry name" value="Integrase-like_cat_sf"/>
</dbReference>
<dbReference type="InterPro" id="IPR044068">
    <property type="entry name" value="CB"/>
</dbReference>